<dbReference type="Proteomes" id="UP000014160">
    <property type="component" value="Unassembled WGS sequence"/>
</dbReference>
<dbReference type="HOGENOM" id="CLU_202426_0_0_9"/>
<organism evidence="2 4">
    <name type="scientific">Enterococcus gilvus ATCC BAA-350</name>
    <dbReference type="NCBI Taxonomy" id="1158614"/>
    <lineage>
        <taxon>Bacteria</taxon>
        <taxon>Bacillati</taxon>
        <taxon>Bacillota</taxon>
        <taxon>Bacilli</taxon>
        <taxon>Lactobacillales</taxon>
        <taxon>Enterococcaceae</taxon>
        <taxon>Enterococcus</taxon>
    </lineage>
</organism>
<gene>
    <name evidence="3" type="ORF">I592_00291</name>
    <name evidence="2" type="ORF">UKC_03671</name>
</gene>
<evidence type="ECO:0000313" key="3">
    <source>
        <dbReference type="EMBL" id="EOW81006.1"/>
    </source>
</evidence>
<dbReference type="EMBL" id="ASWH01000001">
    <property type="protein sequence ID" value="EOW81006.1"/>
    <property type="molecule type" value="Genomic_DNA"/>
</dbReference>
<accession>R2XFU1</accession>
<reference evidence="2 4" key="1">
    <citation type="submission" date="2013-02" db="EMBL/GenBank/DDBJ databases">
        <title>The Genome Sequence of Enterococcus gilvus ATCC BAA-350.</title>
        <authorList>
            <consortium name="The Broad Institute Genome Sequencing Platform"/>
            <consortium name="The Broad Institute Genome Sequencing Center for Infectious Disease"/>
            <person name="Earl A.M."/>
            <person name="Gilmore M.S."/>
            <person name="Lebreton F."/>
            <person name="Walker B."/>
            <person name="Young S.K."/>
            <person name="Zeng Q."/>
            <person name="Gargeya S."/>
            <person name="Fitzgerald M."/>
            <person name="Haas B."/>
            <person name="Abouelleil A."/>
            <person name="Alvarado L."/>
            <person name="Arachchi H.M."/>
            <person name="Berlin A.M."/>
            <person name="Chapman S.B."/>
            <person name="Dewar J."/>
            <person name="Goldberg J."/>
            <person name="Griggs A."/>
            <person name="Gujja S."/>
            <person name="Hansen M."/>
            <person name="Howarth C."/>
            <person name="Imamovic A."/>
            <person name="Larimer J."/>
            <person name="McCowan C."/>
            <person name="Murphy C."/>
            <person name="Neiman D."/>
            <person name="Pearson M."/>
            <person name="Priest M."/>
            <person name="Roberts A."/>
            <person name="Saif S."/>
            <person name="Shea T."/>
            <person name="Sisk P."/>
            <person name="Sykes S."/>
            <person name="Wortman J."/>
            <person name="Nusbaum C."/>
            <person name="Birren B."/>
        </authorList>
    </citation>
    <scope>NUCLEOTIDE SEQUENCE [LARGE SCALE GENOMIC DNA]</scope>
    <source>
        <strain evidence="2 4">ATCC BAA-350</strain>
    </source>
</reference>
<keyword evidence="1" id="KW-0812">Transmembrane</keyword>
<evidence type="ECO:0000313" key="5">
    <source>
        <dbReference type="Proteomes" id="UP000014160"/>
    </source>
</evidence>
<dbReference type="EMBL" id="AJDQ01000012">
    <property type="protein sequence ID" value="EOI53719.1"/>
    <property type="molecule type" value="Genomic_DNA"/>
</dbReference>
<keyword evidence="1" id="KW-0472">Membrane</keyword>
<evidence type="ECO:0000313" key="2">
    <source>
        <dbReference type="EMBL" id="EOI53719.1"/>
    </source>
</evidence>
<keyword evidence="1" id="KW-1133">Transmembrane helix</keyword>
<comment type="caution">
    <text evidence="2">The sequence shown here is derived from an EMBL/GenBank/DDBJ whole genome shotgun (WGS) entry which is preliminary data.</text>
</comment>
<proteinExistence type="predicted"/>
<evidence type="ECO:0000313" key="4">
    <source>
        <dbReference type="Proteomes" id="UP000013750"/>
    </source>
</evidence>
<dbReference type="OrthoDB" id="2193648at2"/>
<reference evidence="3 5" key="2">
    <citation type="submission" date="2013-03" db="EMBL/GenBank/DDBJ databases">
        <title>The Genome Sequence of Enterococcus gilvus ATCC BAA-350 (PacBio/Illumina hybrid assembly).</title>
        <authorList>
            <consortium name="The Broad Institute Genomics Platform"/>
            <consortium name="The Broad Institute Genome Sequencing Center for Infectious Disease"/>
            <person name="Earl A."/>
            <person name="Russ C."/>
            <person name="Gilmore M."/>
            <person name="Surin D."/>
            <person name="Walker B."/>
            <person name="Young S."/>
            <person name="Zeng Q."/>
            <person name="Gargeya S."/>
            <person name="Fitzgerald M."/>
            <person name="Haas B."/>
            <person name="Abouelleil A."/>
            <person name="Allen A.W."/>
            <person name="Alvarado L."/>
            <person name="Arachchi H.M."/>
            <person name="Berlin A.M."/>
            <person name="Chapman S.B."/>
            <person name="Gainer-Dewar J."/>
            <person name="Goldberg J."/>
            <person name="Griggs A."/>
            <person name="Gujja S."/>
            <person name="Hansen M."/>
            <person name="Howarth C."/>
            <person name="Imamovic A."/>
            <person name="Ireland A."/>
            <person name="Larimer J."/>
            <person name="McCowan C."/>
            <person name="Murphy C."/>
            <person name="Pearson M."/>
            <person name="Poon T.W."/>
            <person name="Priest M."/>
            <person name="Roberts A."/>
            <person name="Saif S."/>
            <person name="Shea T."/>
            <person name="Sisk P."/>
            <person name="Sykes S."/>
            <person name="Wortman J."/>
            <person name="Nusbaum C."/>
            <person name="Birren B."/>
        </authorList>
    </citation>
    <scope>NUCLEOTIDE SEQUENCE [LARGE SCALE GENOMIC DNA]</scope>
    <source>
        <strain evidence="3 5">ATCC BAA-350</strain>
    </source>
</reference>
<dbReference type="PATRIC" id="fig|1158614.3.peg.3657"/>
<dbReference type="RefSeq" id="WP_010782011.1">
    <property type="nucleotide sequence ID" value="NZ_ASWH01000001.1"/>
</dbReference>
<name>R2XFU1_9ENTE</name>
<keyword evidence="5" id="KW-1185">Reference proteome</keyword>
<protein>
    <submittedName>
        <fullName evidence="2">Uncharacterized protein</fullName>
    </submittedName>
</protein>
<sequence length="74" mass="8419">MEKIRILNKLLLVTYNLGGLCLILIGHMRGIGAPTGYIPAWLKLITILVFSTMILAHIIRFILEKKVQRQSDMN</sequence>
<feature type="transmembrane region" description="Helical" evidence="1">
    <location>
        <begin position="7"/>
        <end position="28"/>
    </location>
</feature>
<dbReference type="Proteomes" id="UP000013750">
    <property type="component" value="Unassembled WGS sequence"/>
</dbReference>
<dbReference type="AlphaFoldDB" id="R2XFU1"/>
<feature type="transmembrane region" description="Helical" evidence="1">
    <location>
        <begin position="40"/>
        <end position="63"/>
    </location>
</feature>
<evidence type="ECO:0000256" key="1">
    <source>
        <dbReference type="SAM" id="Phobius"/>
    </source>
</evidence>
<dbReference type="eggNOG" id="ENOG5032FSB">
    <property type="taxonomic scope" value="Bacteria"/>
</dbReference>